<evidence type="ECO:0000259" key="5">
    <source>
        <dbReference type="Pfam" id="PF07250"/>
    </source>
</evidence>
<dbReference type="CDD" id="cd02851">
    <property type="entry name" value="E_set_GO_C"/>
    <property type="match status" value="1"/>
</dbReference>
<dbReference type="Pfam" id="PF09118">
    <property type="entry name" value="GO-like_E_set"/>
    <property type="match status" value="1"/>
</dbReference>
<keyword evidence="3" id="KW-0472">Membrane</keyword>
<organism evidence="7 8">
    <name type="scientific">Mycena pura</name>
    <dbReference type="NCBI Taxonomy" id="153505"/>
    <lineage>
        <taxon>Eukaryota</taxon>
        <taxon>Fungi</taxon>
        <taxon>Dikarya</taxon>
        <taxon>Basidiomycota</taxon>
        <taxon>Agaricomycotina</taxon>
        <taxon>Agaricomycetes</taxon>
        <taxon>Agaricomycetidae</taxon>
        <taxon>Agaricales</taxon>
        <taxon>Marasmiineae</taxon>
        <taxon>Mycenaceae</taxon>
        <taxon>Mycena</taxon>
    </lineage>
</organism>
<dbReference type="InterPro" id="IPR015202">
    <property type="entry name" value="GO-like_E_set"/>
</dbReference>
<feature type="region of interest" description="Disordered" evidence="2">
    <location>
        <begin position="727"/>
        <end position="757"/>
    </location>
</feature>
<feature type="transmembrane region" description="Helical" evidence="3">
    <location>
        <begin position="630"/>
        <end position="655"/>
    </location>
</feature>
<name>A0AAD6YTF2_9AGAR</name>
<feature type="chain" id="PRO_5042290440" evidence="4">
    <location>
        <begin position="19"/>
        <end position="757"/>
    </location>
</feature>
<proteinExistence type="predicted"/>
<dbReference type="Gene3D" id="2.130.10.80">
    <property type="entry name" value="Galactose oxidase/kelch, beta-propeller"/>
    <property type="match status" value="1"/>
</dbReference>
<accession>A0AAD6YTF2</accession>
<dbReference type="InterPro" id="IPR037293">
    <property type="entry name" value="Gal_Oxidase_central_sf"/>
</dbReference>
<evidence type="ECO:0000256" key="1">
    <source>
        <dbReference type="ARBA" id="ARBA00022729"/>
    </source>
</evidence>
<protein>
    <submittedName>
        <fullName evidence="7">Glyoxal oxidase</fullName>
    </submittedName>
</protein>
<dbReference type="Pfam" id="PF07250">
    <property type="entry name" value="Glyoxal_oxid_N"/>
    <property type="match status" value="1"/>
</dbReference>
<dbReference type="InterPro" id="IPR013783">
    <property type="entry name" value="Ig-like_fold"/>
</dbReference>
<keyword evidence="8" id="KW-1185">Reference proteome</keyword>
<keyword evidence="3" id="KW-0812">Transmembrane</keyword>
<dbReference type="PANTHER" id="PTHR32208">
    <property type="entry name" value="SECRETED PROTEIN-RELATED"/>
    <property type="match status" value="1"/>
</dbReference>
<feature type="domain" description="Glyoxal oxidase N-terminal" evidence="5">
    <location>
        <begin position="113"/>
        <end position="463"/>
    </location>
</feature>
<dbReference type="AlphaFoldDB" id="A0AAD6YTF2"/>
<keyword evidence="3" id="KW-1133">Transmembrane helix</keyword>
<dbReference type="Gene3D" id="2.60.40.10">
    <property type="entry name" value="Immunoglobulins"/>
    <property type="match status" value="1"/>
</dbReference>
<dbReference type="Proteomes" id="UP001219525">
    <property type="component" value="Unassembled WGS sequence"/>
</dbReference>
<dbReference type="InterPro" id="IPR014756">
    <property type="entry name" value="Ig_E-set"/>
</dbReference>
<dbReference type="EMBL" id="JARJCW010000002">
    <property type="protein sequence ID" value="KAJ7228777.1"/>
    <property type="molecule type" value="Genomic_DNA"/>
</dbReference>
<dbReference type="PANTHER" id="PTHR32208:SF21">
    <property type="entry name" value="LOW QUALITY PROTEIN: ALDEHYDE OXIDASE GLOX-LIKE"/>
    <property type="match status" value="1"/>
</dbReference>
<evidence type="ECO:0000256" key="2">
    <source>
        <dbReference type="SAM" id="MobiDB-lite"/>
    </source>
</evidence>
<sequence length="757" mass="79891">MRPSITVSLLFLVPPALAGTPGTFEQVGNTQVSAMMMFLGSIDKAQIAGHSAWGSVWDINTHETTLMDIQTNTFCSSGMHLPNGSYTTFGGNSAVAPGGGTASGVTWDSMLQDFDGSRAIRILNPCSSSDDFTSPQCQWYDDPAGLLSMQAQRWYSTAEALANGTIVIMGGFTGGDILRNVPNNNPNAGASLTYEFFPSNGQPPQALDFLFKTSGLNAYPHAFLMESGRIFLQANLSTAIWDYQTNAETDLPDMPNGVVRVYPASGATAMLPMTPANNYTQTLIFCGGTDIPEPDWGNFAYPFINTWDYPASKDCQTITPEPADGSPAKYVQDDDMPEGRTMGQFIILPDGKLLVVNGGLNGTAGYGRNNSLTPEDQMPFGQSFASGPVGTPALYDPNAPAGNRWSRQNFETSPIARLYHSSAILLPDGSVLIAGSNPNLDVNVSSAVPFRTTYIAEKFYPPYFSASTRPSLSGAPSTLSYGGKPFDITISPSSYSGPSNAAAANTTVNVVRGGWTTHGMNMGQRFLTLNNTYTVNADGSIVLHVGQMPPKPNIFQPGPALLFVVVNGVPSNGTFVTIGSGNIETQPTADASVLPPSVLQADASGSANGSSSGNSGNGDVTSKPTATSHVGLIAGVAGAAAVVALAALGVGICLARRRRARIRNGIAAGKAAQAGPILSSPYRQERSENESQIFLTERQAGSQVWNPHESADSFNAYRDSDAVSMHPPAHYYDNPGAGRYDNAGAGGHHGYQQQTRY</sequence>
<evidence type="ECO:0000256" key="4">
    <source>
        <dbReference type="SAM" id="SignalP"/>
    </source>
</evidence>
<evidence type="ECO:0000313" key="7">
    <source>
        <dbReference type="EMBL" id="KAJ7228777.1"/>
    </source>
</evidence>
<comment type="caution">
    <text evidence="7">The sequence shown here is derived from an EMBL/GenBank/DDBJ whole genome shotgun (WGS) entry which is preliminary data.</text>
</comment>
<dbReference type="SUPFAM" id="SSF50965">
    <property type="entry name" value="Galactose oxidase, central domain"/>
    <property type="match status" value="1"/>
</dbReference>
<gene>
    <name evidence="7" type="ORF">GGX14DRAFT_414959</name>
</gene>
<evidence type="ECO:0000313" key="8">
    <source>
        <dbReference type="Proteomes" id="UP001219525"/>
    </source>
</evidence>
<dbReference type="InterPro" id="IPR009880">
    <property type="entry name" value="Glyoxal_oxidase_N"/>
</dbReference>
<reference evidence="7" key="1">
    <citation type="submission" date="2023-03" db="EMBL/GenBank/DDBJ databases">
        <title>Massive genome expansion in bonnet fungi (Mycena s.s.) driven by repeated elements and novel gene families across ecological guilds.</title>
        <authorList>
            <consortium name="Lawrence Berkeley National Laboratory"/>
            <person name="Harder C.B."/>
            <person name="Miyauchi S."/>
            <person name="Viragh M."/>
            <person name="Kuo A."/>
            <person name="Thoen E."/>
            <person name="Andreopoulos B."/>
            <person name="Lu D."/>
            <person name="Skrede I."/>
            <person name="Drula E."/>
            <person name="Henrissat B."/>
            <person name="Morin E."/>
            <person name="Kohler A."/>
            <person name="Barry K."/>
            <person name="LaButti K."/>
            <person name="Morin E."/>
            <person name="Salamov A."/>
            <person name="Lipzen A."/>
            <person name="Mereny Z."/>
            <person name="Hegedus B."/>
            <person name="Baldrian P."/>
            <person name="Stursova M."/>
            <person name="Weitz H."/>
            <person name="Taylor A."/>
            <person name="Grigoriev I.V."/>
            <person name="Nagy L.G."/>
            <person name="Martin F."/>
            <person name="Kauserud H."/>
        </authorList>
    </citation>
    <scope>NUCLEOTIDE SEQUENCE</scope>
    <source>
        <strain evidence="7">9144</strain>
    </source>
</reference>
<dbReference type="SUPFAM" id="SSF81296">
    <property type="entry name" value="E set domains"/>
    <property type="match status" value="1"/>
</dbReference>
<feature type="region of interest" description="Disordered" evidence="2">
    <location>
        <begin position="600"/>
        <end position="623"/>
    </location>
</feature>
<dbReference type="InterPro" id="IPR011043">
    <property type="entry name" value="Gal_Oxase/kelch_b-propeller"/>
</dbReference>
<keyword evidence="1 4" id="KW-0732">Signal</keyword>
<feature type="compositionally biased region" description="Low complexity" evidence="2">
    <location>
        <begin position="601"/>
        <end position="619"/>
    </location>
</feature>
<evidence type="ECO:0000259" key="6">
    <source>
        <dbReference type="Pfam" id="PF09118"/>
    </source>
</evidence>
<feature type="signal peptide" evidence="4">
    <location>
        <begin position="1"/>
        <end position="18"/>
    </location>
</feature>
<evidence type="ECO:0000256" key="3">
    <source>
        <dbReference type="SAM" id="Phobius"/>
    </source>
</evidence>
<feature type="domain" description="Galactose oxidase-like Early set" evidence="6">
    <location>
        <begin position="469"/>
        <end position="578"/>
    </location>
</feature>